<protein>
    <submittedName>
        <fullName evidence="1">Uncharacterized protein</fullName>
    </submittedName>
</protein>
<dbReference type="EMBL" id="CP017803">
    <property type="protein sequence ID" value="ATZ59442.1"/>
    <property type="molecule type" value="Genomic_DNA"/>
</dbReference>
<gene>
    <name evidence="1" type="ORF">BK798_02980</name>
</gene>
<reference evidence="1 2" key="1">
    <citation type="submission" date="2016-10" db="EMBL/GenBank/DDBJ databases">
        <authorList>
            <person name="Varghese N."/>
        </authorList>
    </citation>
    <scope>NUCLEOTIDE SEQUENCE [LARGE SCALE GENOMIC DNA]</scope>
    <source>
        <strain evidence="1 2">KB11</strain>
    </source>
</reference>
<sequence>MISKKFIFSLGCVIFLLLTIGAVSASTVDMAGVKFNIPEGYDEFEDASINGAVDEETQFITYCKFYTGGLEDMIIIAVAYPRGDDFKFTLNDVLNESYTRKTINGHEGGFIQQEGNSTFTYVEESKMIMIMSNNESLISHVIV</sequence>
<accession>A0A2H4U5N5</accession>
<organism evidence="1 2">
    <name type="scientific">Methanobrevibacter smithii</name>
    <dbReference type="NCBI Taxonomy" id="2173"/>
    <lineage>
        <taxon>Archaea</taxon>
        <taxon>Methanobacteriati</taxon>
        <taxon>Methanobacteriota</taxon>
        <taxon>Methanomada group</taxon>
        <taxon>Methanobacteria</taxon>
        <taxon>Methanobacteriales</taxon>
        <taxon>Methanobacteriaceae</taxon>
        <taxon>Methanobrevibacter</taxon>
    </lineage>
</organism>
<name>A0A2H4U5N5_METSM</name>
<evidence type="ECO:0000313" key="1">
    <source>
        <dbReference type="EMBL" id="ATZ59442.1"/>
    </source>
</evidence>
<dbReference type="GeneID" id="35118305"/>
<dbReference type="Proteomes" id="UP000232133">
    <property type="component" value="Chromosome"/>
</dbReference>
<dbReference type="RefSeq" id="WP_004034838.1">
    <property type="nucleotide sequence ID" value="NZ_CAYAUU010000027.1"/>
</dbReference>
<evidence type="ECO:0000313" key="2">
    <source>
        <dbReference type="Proteomes" id="UP000232133"/>
    </source>
</evidence>
<proteinExistence type="predicted"/>
<dbReference type="AlphaFoldDB" id="A0A2H4U5N5"/>